<keyword evidence="3" id="KW-0808">Transferase</keyword>
<proteinExistence type="inferred from homology"/>
<protein>
    <submittedName>
        <fullName evidence="8">Xylulose kinase</fullName>
    </submittedName>
</protein>
<dbReference type="EMBL" id="PXVD01000003">
    <property type="protein sequence ID" value="MDJ1370219.1"/>
    <property type="molecule type" value="Genomic_DNA"/>
</dbReference>
<name>A0ABT7C4U5_9MICO</name>
<dbReference type="InterPro" id="IPR018485">
    <property type="entry name" value="FGGY_C"/>
</dbReference>
<feature type="region of interest" description="Disordered" evidence="5">
    <location>
        <begin position="1"/>
        <end position="22"/>
    </location>
</feature>
<dbReference type="PIRSF" id="PIRSF000538">
    <property type="entry name" value="GlpK"/>
    <property type="match status" value="1"/>
</dbReference>
<comment type="similarity">
    <text evidence="1">Belongs to the FGGY kinase family.</text>
</comment>
<dbReference type="Gene3D" id="3.30.420.40">
    <property type="match status" value="2"/>
</dbReference>
<evidence type="ECO:0000259" key="7">
    <source>
        <dbReference type="Pfam" id="PF02782"/>
    </source>
</evidence>
<evidence type="ECO:0000256" key="3">
    <source>
        <dbReference type="ARBA" id="ARBA00022679"/>
    </source>
</evidence>
<evidence type="ECO:0000313" key="9">
    <source>
        <dbReference type="Proteomes" id="UP001170379"/>
    </source>
</evidence>
<dbReference type="InterPro" id="IPR050406">
    <property type="entry name" value="FGGY_Carb_Kinase"/>
</dbReference>
<feature type="compositionally biased region" description="Basic residues" evidence="5">
    <location>
        <begin position="7"/>
        <end position="22"/>
    </location>
</feature>
<gene>
    <name evidence="8" type="ORF">C7K25_02325</name>
</gene>
<dbReference type="PANTHER" id="PTHR43095:SF5">
    <property type="entry name" value="XYLULOSE KINASE"/>
    <property type="match status" value="1"/>
</dbReference>
<dbReference type="SUPFAM" id="SSF53067">
    <property type="entry name" value="Actin-like ATPase domain"/>
    <property type="match status" value="2"/>
</dbReference>
<evidence type="ECO:0000256" key="5">
    <source>
        <dbReference type="SAM" id="MobiDB-lite"/>
    </source>
</evidence>
<dbReference type="PANTHER" id="PTHR43095">
    <property type="entry name" value="SUGAR KINASE"/>
    <property type="match status" value="1"/>
</dbReference>
<feature type="domain" description="Carbohydrate kinase FGGY N-terminal" evidence="6">
    <location>
        <begin position="48"/>
        <end position="285"/>
    </location>
</feature>
<organism evidence="8 9">
    <name type="scientific">Gulosibacter molinativorax</name>
    <dbReference type="NCBI Taxonomy" id="256821"/>
    <lineage>
        <taxon>Bacteria</taxon>
        <taxon>Bacillati</taxon>
        <taxon>Actinomycetota</taxon>
        <taxon>Actinomycetes</taxon>
        <taxon>Micrococcales</taxon>
        <taxon>Microbacteriaceae</taxon>
        <taxon>Gulosibacter</taxon>
    </lineage>
</organism>
<dbReference type="Pfam" id="PF02782">
    <property type="entry name" value="FGGY_C"/>
    <property type="match status" value="1"/>
</dbReference>
<evidence type="ECO:0000256" key="4">
    <source>
        <dbReference type="ARBA" id="ARBA00022777"/>
    </source>
</evidence>
<evidence type="ECO:0000259" key="6">
    <source>
        <dbReference type="Pfam" id="PF00370"/>
    </source>
</evidence>
<keyword evidence="2" id="KW-0119">Carbohydrate metabolism</keyword>
<keyword evidence="4 8" id="KW-0418">Kinase</keyword>
<dbReference type="Proteomes" id="UP001170379">
    <property type="component" value="Unassembled WGS sequence"/>
</dbReference>
<dbReference type="GO" id="GO:0016301">
    <property type="term" value="F:kinase activity"/>
    <property type="evidence" value="ECO:0007669"/>
    <property type="project" value="UniProtKB-KW"/>
</dbReference>
<dbReference type="InterPro" id="IPR000577">
    <property type="entry name" value="Carb_kinase_FGGY"/>
</dbReference>
<sequence length="516" mass="54185">MALGKQRPARYRSARRPTRRAGRLAREEAFAAASAEGAFGVRGRGLVAGIDSSTQSCKVTVRDIATGEQVREGKATHPTGTIVHPHRWWGALLAAVRCAGGLEDVLAVSVSGQQHTPIFLDTTGHVVRESPLWNDTGSHAHMVALNNELGKEEWIKRTGLPITLSDTVSKLRWLRDTDPASAARTAAVAVVHDWLTWRLLGYGEGATDLTTLTTDRSEASGTGYWSPDTGQYCMDLVEHALGRSAVLPRILGPHERAGVTADGIPGVPAGIPIGVGSGDNAAAALALGIAEGDAVMSLGTSGVVYLRSTQPVHDLSGYVSNYADASGGHLPLVATLNAGRNFDAGTTMLGCTHAELSKLALHSSSGAEGLTMLPFFEGERTPDLPTVRASLHGASLFNFTRENMARAIIEGTLVSQVAMLDALASCGLSADRLLLIGGAAPSPAVQTILTQMVDMPVVLPAVDEYVTRGAALQAACALEGDFPSWPVTVEEMPPAPMDRQVIMQHAAAMSALGYTD</sequence>
<reference evidence="8" key="1">
    <citation type="submission" date="2018-03" db="EMBL/GenBank/DDBJ databases">
        <authorList>
            <person name="Nunes O.C."/>
            <person name="Lopes A.R."/>
            <person name="Froufe H."/>
            <person name="Munoz-Merida A."/>
            <person name="Barroso C."/>
            <person name="Egas C."/>
        </authorList>
    </citation>
    <scope>NUCLEOTIDE SEQUENCE</scope>
    <source>
        <strain evidence="8">ON4</strain>
    </source>
</reference>
<evidence type="ECO:0000313" key="8">
    <source>
        <dbReference type="EMBL" id="MDJ1370219.1"/>
    </source>
</evidence>
<reference evidence="8" key="2">
    <citation type="journal article" date="2022" name="Sci. Rep.">
        <title>In silico prediction of the enzymes involved in the degradation of the herbicide molinate by Gulosibacter molinativorax ON4T.</title>
        <authorList>
            <person name="Lopes A.R."/>
            <person name="Bunin E."/>
            <person name="Viana A.T."/>
            <person name="Froufe H."/>
            <person name="Munoz-Merida A."/>
            <person name="Pinho D."/>
            <person name="Figueiredo J."/>
            <person name="Barroso C."/>
            <person name="Vaz-Moreira I."/>
            <person name="Bellanger X."/>
            <person name="Egas C."/>
            <person name="Nunes O.C."/>
        </authorList>
    </citation>
    <scope>NUCLEOTIDE SEQUENCE</scope>
    <source>
        <strain evidence="8">ON4</strain>
    </source>
</reference>
<dbReference type="Pfam" id="PF00370">
    <property type="entry name" value="FGGY_N"/>
    <property type="match status" value="1"/>
</dbReference>
<feature type="domain" description="Carbohydrate kinase FGGY C-terminal" evidence="7">
    <location>
        <begin position="294"/>
        <end position="477"/>
    </location>
</feature>
<dbReference type="InterPro" id="IPR043129">
    <property type="entry name" value="ATPase_NBD"/>
</dbReference>
<evidence type="ECO:0000256" key="2">
    <source>
        <dbReference type="ARBA" id="ARBA00022629"/>
    </source>
</evidence>
<keyword evidence="2" id="KW-0859">Xylose metabolism</keyword>
<evidence type="ECO:0000256" key="1">
    <source>
        <dbReference type="ARBA" id="ARBA00009156"/>
    </source>
</evidence>
<accession>A0ABT7C4U5</accession>
<dbReference type="InterPro" id="IPR018484">
    <property type="entry name" value="FGGY_N"/>
</dbReference>
<comment type="caution">
    <text evidence="8">The sequence shown here is derived from an EMBL/GenBank/DDBJ whole genome shotgun (WGS) entry which is preliminary data.</text>
</comment>
<keyword evidence="9" id="KW-1185">Reference proteome</keyword>